<dbReference type="AlphaFoldDB" id="A0A0L8HSD0"/>
<name>A0A0L8HSD0_OCTBM</name>
<accession>A0A0L8HSD0</accession>
<organism evidence="1">
    <name type="scientific">Octopus bimaculoides</name>
    <name type="common">California two-spotted octopus</name>
    <dbReference type="NCBI Taxonomy" id="37653"/>
    <lineage>
        <taxon>Eukaryota</taxon>
        <taxon>Metazoa</taxon>
        <taxon>Spiralia</taxon>
        <taxon>Lophotrochozoa</taxon>
        <taxon>Mollusca</taxon>
        <taxon>Cephalopoda</taxon>
        <taxon>Coleoidea</taxon>
        <taxon>Octopodiformes</taxon>
        <taxon>Octopoda</taxon>
        <taxon>Incirrata</taxon>
        <taxon>Octopodidae</taxon>
        <taxon>Octopus</taxon>
    </lineage>
</organism>
<sequence>MPTIQLLQRNTFPSETTAKNLVPSLHILTTSVCVCLSVCVCSEVVRQLELSLRGNIQGFCSRLQI</sequence>
<proteinExistence type="predicted"/>
<dbReference type="EMBL" id="KQ417498">
    <property type="protein sequence ID" value="KOF91635.1"/>
    <property type="molecule type" value="Genomic_DNA"/>
</dbReference>
<gene>
    <name evidence="1" type="ORF">OCBIM_22008365mg</name>
</gene>
<protein>
    <submittedName>
        <fullName evidence="1">Uncharacterized protein</fullName>
    </submittedName>
</protein>
<reference evidence="1" key="1">
    <citation type="submission" date="2015-07" db="EMBL/GenBank/DDBJ databases">
        <title>MeaNS - Measles Nucleotide Surveillance Program.</title>
        <authorList>
            <person name="Tran T."/>
            <person name="Druce J."/>
        </authorList>
    </citation>
    <scope>NUCLEOTIDE SEQUENCE</scope>
    <source>
        <strain evidence="1">UCB-OBI-ISO-001</strain>
        <tissue evidence="1">Gonad</tissue>
    </source>
</reference>
<evidence type="ECO:0000313" key="1">
    <source>
        <dbReference type="EMBL" id="KOF91635.1"/>
    </source>
</evidence>